<dbReference type="OrthoDB" id="3036244at2759"/>
<dbReference type="VEuPathDB" id="FungiDB:SCHCODRAFT_02635121"/>
<dbReference type="Proteomes" id="UP000007431">
    <property type="component" value="Unassembled WGS sequence"/>
</dbReference>
<evidence type="ECO:0000313" key="3">
    <source>
        <dbReference type="Proteomes" id="UP000007431"/>
    </source>
</evidence>
<accession>D8QCK5</accession>
<gene>
    <name evidence="2" type="ORF">SCHCODRAFT_111597</name>
</gene>
<dbReference type="InParanoid" id="D8QCK5"/>
<dbReference type="AlphaFoldDB" id="D8QCK5"/>
<organism evidence="3">
    <name type="scientific">Schizophyllum commune (strain H4-8 / FGSC 9210)</name>
    <name type="common">Split gill fungus</name>
    <dbReference type="NCBI Taxonomy" id="578458"/>
    <lineage>
        <taxon>Eukaryota</taxon>
        <taxon>Fungi</taxon>
        <taxon>Dikarya</taxon>
        <taxon>Basidiomycota</taxon>
        <taxon>Agaricomycotina</taxon>
        <taxon>Agaricomycetes</taxon>
        <taxon>Agaricomycetidae</taxon>
        <taxon>Agaricales</taxon>
        <taxon>Schizophyllaceae</taxon>
        <taxon>Schizophyllum</taxon>
    </lineage>
</organism>
<keyword evidence="3" id="KW-1185">Reference proteome</keyword>
<dbReference type="EMBL" id="GL377309">
    <property type="protein sequence ID" value="EFI94546.1"/>
    <property type="molecule type" value="Genomic_DNA"/>
</dbReference>
<proteinExistence type="predicted"/>
<name>D8QCK5_SCHCM</name>
<evidence type="ECO:0000313" key="2">
    <source>
        <dbReference type="EMBL" id="EFI94546.1"/>
    </source>
</evidence>
<feature type="domain" description="Fungal calcium binding protein" evidence="1">
    <location>
        <begin position="52"/>
        <end position="110"/>
    </location>
</feature>
<dbReference type="OMA" id="TVACKPC"/>
<feature type="non-terminal residue" evidence="2">
    <location>
        <position position="116"/>
    </location>
</feature>
<evidence type="ECO:0000259" key="1">
    <source>
        <dbReference type="Pfam" id="PF12192"/>
    </source>
</evidence>
<dbReference type="HOGENOM" id="CLU_164947_0_0_1"/>
<dbReference type="Pfam" id="PF12192">
    <property type="entry name" value="CBP"/>
    <property type="match status" value="1"/>
</dbReference>
<dbReference type="GeneID" id="9591269"/>
<protein>
    <recommendedName>
        <fullName evidence="1">Fungal calcium binding protein domain-containing protein</fullName>
    </recommendedName>
</protein>
<reference evidence="2 3" key="1">
    <citation type="journal article" date="2010" name="Nat. Biotechnol.">
        <title>Genome sequence of the model mushroom Schizophyllum commune.</title>
        <authorList>
            <person name="Ohm R.A."/>
            <person name="de Jong J.F."/>
            <person name="Lugones L.G."/>
            <person name="Aerts A."/>
            <person name="Kothe E."/>
            <person name="Stajich J.E."/>
            <person name="de Vries R.P."/>
            <person name="Record E."/>
            <person name="Levasseur A."/>
            <person name="Baker S.E."/>
            <person name="Bartholomew K.A."/>
            <person name="Coutinho P.M."/>
            <person name="Erdmann S."/>
            <person name="Fowler T.J."/>
            <person name="Gathman A.C."/>
            <person name="Lombard V."/>
            <person name="Henrissat B."/>
            <person name="Knabe N."/>
            <person name="Kuees U."/>
            <person name="Lilly W.W."/>
            <person name="Lindquist E."/>
            <person name="Lucas S."/>
            <person name="Magnuson J.K."/>
            <person name="Piumi F."/>
            <person name="Raudaskoski M."/>
            <person name="Salamov A."/>
            <person name="Schmutz J."/>
            <person name="Schwarze F.W.M.R."/>
            <person name="vanKuyk P.A."/>
            <person name="Horton J.S."/>
            <person name="Grigoriev I.V."/>
            <person name="Woesten H.A.B."/>
        </authorList>
    </citation>
    <scope>NUCLEOTIDE SEQUENCE [LARGE SCALE GENOMIC DNA]</scope>
    <source>
        <strain evidence="3">H4-8 / FGSC 9210</strain>
    </source>
</reference>
<dbReference type="Gene3D" id="1.10.1740.120">
    <property type="match status" value="1"/>
</dbReference>
<dbReference type="InterPro" id="IPR022013">
    <property type="entry name" value="CBP"/>
</dbReference>
<sequence>MNTIRQDSHSLKPYSTLFTAMKVTFVFTAALAAIAYASPMPDVASPLVARDQLADHISCPILDCAKGLASTVSACGKAAISLGRNVIADAQCLAQAVKTVTNVPDACKQCFDEFGL</sequence>
<dbReference type="KEGG" id="scm:SCHCO_02635121"/>
<dbReference type="RefSeq" id="XP_003029449.1">
    <property type="nucleotide sequence ID" value="XM_003029403.1"/>
</dbReference>